<comment type="caution">
    <text evidence="3">The sequence shown here is derived from an EMBL/GenBank/DDBJ whole genome shotgun (WGS) entry which is preliminary data.</text>
</comment>
<dbReference type="EMBL" id="PGFJ01000001">
    <property type="protein sequence ID" value="PJJ84897.1"/>
    <property type="molecule type" value="Genomic_DNA"/>
</dbReference>
<dbReference type="GO" id="GO:0008270">
    <property type="term" value="F:zinc ion binding"/>
    <property type="evidence" value="ECO:0007669"/>
    <property type="project" value="InterPro"/>
</dbReference>
<evidence type="ECO:0000256" key="1">
    <source>
        <dbReference type="SAM" id="SignalP"/>
    </source>
</evidence>
<dbReference type="SUPFAM" id="SSF55486">
    <property type="entry name" value="Metalloproteases ('zincins'), catalytic domain"/>
    <property type="match status" value="1"/>
</dbReference>
<organism evidence="3 4">
    <name type="scientific">Mucilaginibacter auburnensis</name>
    <dbReference type="NCBI Taxonomy" id="1457233"/>
    <lineage>
        <taxon>Bacteria</taxon>
        <taxon>Pseudomonadati</taxon>
        <taxon>Bacteroidota</taxon>
        <taxon>Sphingobacteriia</taxon>
        <taxon>Sphingobacteriales</taxon>
        <taxon>Sphingobacteriaceae</taxon>
        <taxon>Mucilaginibacter</taxon>
    </lineage>
</organism>
<evidence type="ECO:0000313" key="4">
    <source>
        <dbReference type="Proteomes" id="UP000242687"/>
    </source>
</evidence>
<evidence type="ECO:0000313" key="3">
    <source>
        <dbReference type="EMBL" id="PJJ84897.1"/>
    </source>
</evidence>
<keyword evidence="1" id="KW-0732">Signal</keyword>
<dbReference type="InterPro" id="IPR027268">
    <property type="entry name" value="Peptidase_M4/M1_CTD_sf"/>
</dbReference>
<gene>
    <name evidence="3" type="ORF">CLV57_1919</name>
</gene>
<dbReference type="Proteomes" id="UP000242687">
    <property type="component" value="Unassembled WGS sequence"/>
</dbReference>
<accession>A0A2H9VVQ0</accession>
<dbReference type="RefSeq" id="WP_169927072.1">
    <property type="nucleotide sequence ID" value="NZ_PGFJ01000001.1"/>
</dbReference>
<dbReference type="Gene3D" id="1.10.390.10">
    <property type="entry name" value="Neutral Protease Domain 2"/>
    <property type="match status" value="1"/>
</dbReference>
<feature type="domain" description="Peptidase M1 membrane alanine aminopeptidase" evidence="2">
    <location>
        <begin position="399"/>
        <end position="553"/>
    </location>
</feature>
<keyword evidence="4" id="KW-1185">Reference proteome</keyword>
<sequence length="868" mass="96542">MKQTKFLLTIAIAAIGMGAKAQSGMPQPPKYDQHKVFNPLFYPDKANEYRTGGGAPGIKYWQNRADYKINVALDTVKNKVTGSVLITYTNNSPDALPFLWLQLDQNILREDSRAQETSNVLGGRFANRSYTKGFELKDVNIIADGKTTKANYTVTDTRMQLKLASSLKGAGAKVQIKVDYAFEVPEYGTDRMGRVETVNGWIYEVAQWYPRMEVYDDISGWNTLPYLGAGEFYLEYGDFDYTITAPGNMLVVGSGQLVNPAEVYTAATMAKLNTAKSSDKTVIIRSAADIDSKAKFLLSKPNLTWHFTCTNSRDVAWGASKAFVWDAARINLPSGKKALAQSVYPSENGSNEAWGRSTEYVKATIEQSSKKWFEYTYPVATNVAGIVGGMEYPGIVFCSSNSSGGDLWNVTNHEFGHNWFPMIVGSNERKYAWMDEGFNTFINSVDTKEFNKGEYYQKEDVHKQAPGMFGEDAEPIMSLPDVIQEGYLGNAAYNKPALGLTILREQILGKERFDYAFTTYIKRWAFKHPTPWDFFHTMDNAAGEDLSWFWNQWFMTTWKLDQGIKEVNYIEDKPAKGALVTVENLGEMALPITVEIVEENGKTGIVKLPAEIWQRGGEWTFLYPSTQKIKIITVDPDHVLPDVNPNNNYYSGQDVEAGLTAATVVKKYIDAIGGAAKLNALKDITINGDGVLQGTALKLSTSYKAPSKYIYSINAPAYNNAPVLKIVSASDSVKVSQMGRDFAIDKATTEQVKARYQFFPELLFDKPGYSIALDPKMQVVGKDLAYLVNVTYPGGTVVKTFYEQKTGLKVKQYTEVAGSGVVEWSDYRDTPAGIKIPYKMSANVLGQPVNFEVTEVKANSGLGDELFK</sequence>
<feature type="chain" id="PRO_5014169272" description="Peptidase M1 membrane alanine aminopeptidase domain-containing protein" evidence="1">
    <location>
        <begin position="22"/>
        <end position="868"/>
    </location>
</feature>
<dbReference type="GO" id="GO:0008237">
    <property type="term" value="F:metallopeptidase activity"/>
    <property type="evidence" value="ECO:0007669"/>
    <property type="project" value="InterPro"/>
</dbReference>
<reference evidence="3 4" key="1">
    <citation type="submission" date="2017-11" db="EMBL/GenBank/DDBJ databases">
        <title>Genomic Encyclopedia of Archaeal and Bacterial Type Strains, Phase II (KMG-II): From Individual Species to Whole Genera.</title>
        <authorList>
            <person name="Goeker M."/>
        </authorList>
    </citation>
    <scope>NUCLEOTIDE SEQUENCE [LARGE SCALE GENOMIC DNA]</scope>
    <source>
        <strain evidence="3 4">DSM 28175</strain>
    </source>
</reference>
<dbReference type="AlphaFoldDB" id="A0A2H9VVQ0"/>
<evidence type="ECO:0000259" key="2">
    <source>
        <dbReference type="Pfam" id="PF01433"/>
    </source>
</evidence>
<feature type="signal peptide" evidence="1">
    <location>
        <begin position="1"/>
        <end position="21"/>
    </location>
</feature>
<dbReference type="InterPro" id="IPR014782">
    <property type="entry name" value="Peptidase_M1_dom"/>
</dbReference>
<dbReference type="CDD" id="cd09604">
    <property type="entry name" value="M1_APN_like"/>
    <property type="match status" value="1"/>
</dbReference>
<dbReference type="Pfam" id="PF01433">
    <property type="entry name" value="Peptidase_M1"/>
    <property type="match status" value="1"/>
</dbReference>
<name>A0A2H9VVQ0_9SPHI</name>
<proteinExistence type="predicted"/>
<protein>
    <recommendedName>
        <fullName evidence="2">Peptidase M1 membrane alanine aminopeptidase domain-containing protein</fullName>
    </recommendedName>
</protein>